<dbReference type="OrthoDB" id="5905773at2"/>
<proteinExistence type="predicted"/>
<feature type="compositionally biased region" description="Polar residues" evidence="1">
    <location>
        <begin position="47"/>
        <end position="86"/>
    </location>
</feature>
<dbReference type="EMBL" id="RXZH01000001">
    <property type="protein sequence ID" value="RTZ17685.1"/>
    <property type="molecule type" value="Genomic_DNA"/>
</dbReference>
<accession>A0A3S0V4L7</accession>
<dbReference type="AlphaFoldDB" id="A0A3S0V4L7"/>
<name>A0A3S0V4L7_9VIBR</name>
<feature type="compositionally biased region" description="Basic and acidic residues" evidence="1">
    <location>
        <begin position="87"/>
        <end position="109"/>
    </location>
</feature>
<dbReference type="RefSeq" id="WP_126572436.1">
    <property type="nucleotide sequence ID" value="NZ_RXZH01000001.1"/>
</dbReference>
<reference evidence="2 3" key="1">
    <citation type="submission" date="2018-12" db="EMBL/GenBank/DDBJ databases">
        <title>Vibrio sp. isolated from China Sea.</title>
        <authorList>
            <person name="Li Y."/>
        </authorList>
    </citation>
    <scope>NUCLEOTIDE SEQUENCE [LARGE SCALE GENOMIC DNA]</scope>
    <source>
        <strain evidence="2 3">BEI207</strain>
    </source>
</reference>
<dbReference type="Proteomes" id="UP000268973">
    <property type="component" value="Unassembled WGS sequence"/>
</dbReference>
<evidence type="ECO:0000256" key="1">
    <source>
        <dbReference type="SAM" id="MobiDB-lite"/>
    </source>
</evidence>
<evidence type="ECO:0000313" key="2">
    <source>
        <dbReference type="EMBL" id="RTZ17685.1"/>
    </source>
</evidence>
<organism evidence="2 3">
    <name type="scientific">Vibrio aquaticus</name>
    <dbReference type="NCBI Taxonomy" id="2496559"/>
    <lineage>
        <taxon>Bacteria</taxon>
        <taxon>Pseudomonadati</taxon>
        <taxon>Pseudomonadota</taxon>
        <taxon>Gammaproteobacteria</taxon>
        <taxon>Vibrionales</taxon>
        <taxon>Vibrionaceae</taxon>
        <taxon>Vibrio</taxon>
    </lineage>
</organism>
<protein>
    <submittedName>
        <fullName evidence="2">Uncharacterized protein</fullName>
    </submittedName>
</protein>
<sequence length="161" mass="17582">MGTFHWISSANTLTIERCFFIIAINDIMRNLVIVVAGLLSLTACSTTTNTPNDEEMLTNQEKASTAVEITSSQKAELESTHQITPDDQSKAKAESSHEPAEIAKAKEAPQTKSHSKSNSSKSSSEHYLLNNEPTKQVMKSLEDVADTLNLVTFGIFATGHR</sequence>
<evidence type="ECO:0000313" key="3">
    <source>
        <dbReference type="Proteomes" id="UP000268973"/>
    </source>
</evidence>
<gene>
    <name evidence="2" type="ORF">EJ063_02550</name>
</gene>
<keyword evidence="3" id="KW-1185">Reference proteome</keyword>
<feature type="region of interest" description="Disordered" evidence="1">
    <location>
        <begin position="47"/>
        <end position="132"/>
    </location>
</feature>
<comment type="caution">
    <text evidence="2">The sequence shown here is derived from an EMBL/GenBank/DDBJ whole genome shotgun (WGS) entry which is preliminary data.</text>
</comment>